<comment type="caution">
    <text evidence="1">The sequence shown here is derived from an EMBL/GenBank/DDBJ whole genome shotgun (WGS) entry which is preliminary data.</text>
</comment>
<dbReference type="AlphaFoldDB" id="A0A922L3G0"/>
<dbReference type="EMBL" id="ASGP02000006">
    <property type="protein sequence ID" value="KAH9501603.1"/>
    <property type="molecule type" value="Genomic_DNA"/>
</dbReference>
<reference evidence="1" key="1">
    <citation type="submission" date="2013-05" db="EMBL/GenBank/DDBJ databases">
        <authorList>
            <person name="Yim A.K.Y."/>
            <person name="Chan T.F."/>
            <person name="Ji K.M."/>
            <person name="Liu X.Y."/>
            <person name="Zhou J.W."/>
            <person name="Li R.Q."/>
            <person name="Yang K.Y."/>
            <person name="Li J."/>
            <person name="Li M."/>
            <person name="Law P.T.W."/>
            <person name="Wu Y.L."/>
            <person name="Cai Z.L."/>
            <person name="Qin H."/>
            <person name="Bao Y."/>
            <person name="Leung R.K.K."/>
            <person name="Ng P.K.S."/>
            <person name="Zou J."/>
            <person name="Zhong X.J."/>
            <person name="Ran P.X."/>
            <person name="Zhong N.S."/>
            <person name="Liu Z.G."/>
            <person name="Tsui S.K.W."/>
        </authorList>
    </citation>
    <scope>NUCLEOTIDE SEQUENCE</scope>
    <source>
        <strain evidence="1">Derf</strain>
        <tissue evidence="1">Whole organism</tissue>
    </source>
</reference>
<keyword evidence="2" id="KW-1185">Reference proteome</keyword>
<reference evidence="1" key="2">
    <citation type="journal article" date="2022" name="Res Sq">
        <title>Comparative Genomics Reveals Insights into the Divergent Evolution of Astigmatic Mites and Household Pest Adaptations.</title>
        <authorList>
            <person name="Xiong Q."/>
            <person name="Wan A.T.-Y."/>
            <person name="Liu X.-Y."/>
            <person name="Fung C.S.-H."/>
            <person name="Xiao X."/>
            <person name="Malainual N."/>
            <person name="Hou J."/>
            <person name="Wang L."/>
            <person name="Wang M."/>
            <person name="Yang K."/>
            <person name="Cui Y."/>
            <person name="Leung E."/>
            <person name="Nong W."/>
            <person name="Shin S.-K."/>
            <person name="Au S."/>
            <person name="Jeong K.Y."/>
            <person name="Chew F.T."/>
            <person name="Hui J."/>
            <person name="Leung T.F."/>
            <person name="Tungtrongchitr A."/>
            <person name="Zhong N."/>
            <person name="Liu Z."/>
            <person name="Tsui S."/>
        </authorList>
    </citation>
    <scope>NUCLEOTIDE SEQUENCE</scope>
    <source>
        <strain evidence="1">Derf</strain>
        <tissue evidence="1">Whole organism</tissue>
    </source>
</reference>
<evidence type="ECO:0000313" key="2">
    <source>
        <dbReference type="Proteomes" id="UP000790347"/>
    </source>
</evidence>
<protein>
    <submittedName>
        <fullName evidence="1">Uncharacterized protein</fullName>
    </submittedName>
</protein>
<dbReference type="Proteomes" id="UP000790347">
    <property type="component" value="Unassembled WGS sequence"/>
</dbReference>
<accession>A0A922L3G0</accession>
<proteinExistence type="predicted"/>
<organism evidence="1 2">
    <name type="scientific">Dermatophagoides farinae</name>
    <name type="common">American house dust mite</name>
    <dbReference type="NCBI Taxonomy" id="6954"/>
    <lineage>
        <taxon>Eukaryota</taxon>
        <taxon>Metazoa</taxon>
        <taxon>Ecdysozoa</taxon>
        <taxon>Arthropoda</taxon>
        <taxon>Chelicerata</taxon>
        <taxon>Arachnida</taxon>
        <taxon>Acari</taxon>
        <taxon>Acariformes</taxon>
        <taxon>Sarcoptiformes</taxon>
        <taxon>Astigmata</taxon>
        <taxon>Psoroptidia</taxon>
        <taxon>Analgoidea</taxon>
        <taxon>Pyroglyphidae</taxon>
        <taxon>Dermatophagoidinae</taxon>
        <taxon>Dermatophagoides</taxon>
    </lineage>
</organism>
<name>A0A922L3G0_DERFA</name>
<sequence length="70" mass="8050">MHSPQSVQHLGSNVKLIEDDSDQLKLLILMVHELSTTCAREQKVRRNDKNVEQTKMSNIKKSKIEMSKMA</sequence>
<gene>
    <name evidence="1" type="ORF">DERF_012439</name>
</gene>
<evidence type="ECO:0000313" key="1">
    <source>
        <dbReference type="EMBL" id="KAH9501603.1"/>
    </source>
</evidence>